<dbReference type="GO" id="GO:0051560">
    <property type="term" value="P:mitochondrial calcium ion homeostasis"/>
    <property type="evidence" value="ECO:0007669"/>
    <property type="project" value="InterPro"/>
</dbReference>
<gene>
    <name evidence="2" type="ORF">TELCIR_03135</name>
</gene>
<reference evidence="2 3" key="1">
    <citation type="submission" date="2015-09" db="EMBL/GenBank/DDBJ databases">
        <title>Draft genome of the parasitic nematode Teladorsagia circumcincta isolate WARC Sus (inbred).</title>
        <authorList>
            <person name="Mitreva M."/>
        </authorList>
    </citation>
    <scope>NUCLEOTIDE SEQUENCE [LARGE SCALE GENOMIC DNA]</scope>
    <source>
        <strain evidence="2 3">S</strain>
    </source>
</reference>
<dbReference type="AlphaFoldDB" id="A0A2G9UZB6"/>
<name>A0A2G9UZB6_TELCI</name>
<dbReference type="PANTHER" id="PTHR21519:SF1">
    <property type="entry name" value="PDZ DOMAIN-CONTAINING PROTEIN 8"/>
    <property type="match status" value="1"/>
</dbReference>
<evidence type="ECO:0000313" key="2">
    <source>
        <dbReference type="EMBL" id="PIO74840.1"/>
    </source>
</evidence>
<feature type="compositionally biased region" description="Polar residues" evidence="1">
    <location>
        <begin position="300"/>
        <end position="316"/>
    </location>
</feature>
<keyword evidence="3" id="KW-1185">Reference proteome</keyword>
<proteinExistence type="predicted"/>
<dbReference type="GO" id="GO:0005739">
    <property type="term" value="C:mitochondrion"/>
    <property type="evidence" value="ECO:0007669"/>
    <property type="project" value="GOC"/>
</dbReference>
<dbReference type="GO" id="GO:0044233">
    <property type="term" value="C:mitochondria-associated endoplasmic reticulum membrane contact site"/>
    <property type="evidence" value="ECO:0007669"/>
    <property type="project" value="InterPro"/>
</dbReference>
<evidence type="ECO:0000313" key="3">
    <source>
        <dbReference type="Proteomes" id="UP000230423"/>
    </source>
</evidence>
<feature type="region of interest" description="Disordered" evidence="1">
    <location>
        <begin position="656"/>
        <end position="733"/>
    </location>
</feature>
<feature type="compositionally biased region" description="Basic and acidic residues" evidence="1">
    <location>
        <begin position="498"/>
        <end position="512"/>
    </location>
</feature>
<feature type="region of interest" description="Disordered" evidence="1">
    <location>
        <begin position="203"/>
        <end position="256"/>
    </location>
</feature>
<accession>A0A2G9UZB6</accession>
<evidence type="ECO:0000256" key="1">
    <source>
        <dbReference type="SAM" id="MobiDB-lite"/>
    </source>
</evidence>
<dbReference type="Proteomes" id="UP000230423">
    <property type="component" value="Unassembled WGS sequence"/>
</dbReference>
<organism evidence="2 3">
    <name type="scientific">Teladorsagia circumcincta</name>
    <name type="common">Brown stomach worm</name>
    <name type="synonym">Ostertagia circumcincta</name>
    <dbReference type="NCBI Taxonomy" id="45464"/>
    <lineage>
        <taxon>Eukaryota</taxon>
        <taxon>Metazoa</taxon>
        <taxon>Ecdysozoa</taxon>
        <taxon>Nematoda</taxon>
        <taxon>Chromadorea</taxon>
        <taxon>Rhabditida</taxon>
        <taxon>Rhabditina</taxon>
        <taxon>Rhabditomorpha</taxon>
        <taxon>Strongyloidea</taxon>
        <taxon>Trichostrongylidae</taxon>
        <taxon>Teladorsagia</taxon>
    </lineage>
</organism>
<dbReference type="GO" id="GO:1990456">
    <property type="term" value="P:mitochondrion-endoplasmic reticulum membrane tethering"/>
    <property type="evidence" value="ECO:0007669"/>
    <property type="project" value="InterPro"/>
</dbReference>
<feature type="region of interest" description="Disordered" evidence="1">
    <location>
        <begin position="300"/>
        <end position="320"/>
    </location>
</feature>
<dbReference type="PANTHER" id="PTHR21519">
    <property type="entry name" value="PDZ DOMAIN-CONTAINING PROTEIN 8"/>
    <property type="match status" value="1"/>
</dbReference>
<dbReference type="EMBL" id="KZ345213">
    <property type="protein sequence ID" value="PIO74840.1"/>
    <property type="molecule type" value="Genomic_DNA"/>
</dbReference>
<feature type="region of interest" description="Disordered" evidence="1">
    <location>
        <begin position="159"/>
        <end position="184"/>
    </location>
</feature>
<sequence length="733" mass="79130">MFFVGQYGPYVDGHFDRPAVASVLRTESDRVPHVLVSQASTDLRRTRSESQLVAKALDSISISSSVSGGVEDEVISVYTISSLGSEPTNDQLMPTLDDIVDHDGTLTPSVVTPRAKDDTLTPGMTMANVEKEVAAAGLMPTTLGGQMAESVSSIASSLSLATEDGAEEEGGLNRNRPSSTRKQRLHVALQASKRKVLDLMQKRRPVTPSTCTDNVEMGADAGDLEGGTDPGRESPLPPNGKRSPVEMQVVDKKEKRKKGKKYNVLWGQSLHYELDGTSSSPSKASCKYLNITVHAKEVPTTSSAVPTEASPGSGQTAPVAEVEPPKPILLGYTSLYVPQILDDCQLTLSNCHREAYPLKPPTGIQSINEPSTTEFSRHAGYDPRLCYGDVTLGFRFFPGGLPQGAGTTGTEESDEEVRVEETLEGAKPSILSPATLDVDVNEQRTECPTSVIPVTPQTTQNPVAARSEDVELTSRRTRLRNKMTEKFTSWRRGGKPTTKLEIDGPGGRDSHLPESSARTAGEGEELLSPMASIQECLADVLPTLDGSPFIRSLYFQPGNAYNEQTISHAKVLGREIFSDLKGEERKAKINEQIDRIQLAIRETKDGRLEAMKKDGTEGKTSGTFEGLDERLQALAVLMLHYCAALQDCESQGRESPVYDSEVLPEASVETHSLSGSSLAKPDSPSDQASGNVVVFEPATPSPDLEEPAEVSAPEELNQAFIIMSEEPDPRLEP</sequence>
<dbReference type="OrthoDB" id="10004596at2759"/>
<dbReference type="InterPro" id="IPR039275">
    <property type="entry name" value="PDZD8"/>
</dbReference>
<feature type="region of interest" description="Disordered" evidence="1">
    <location>
        <begin position="487"/>
        <end position="521"/>
    </location>
</feature>
<protein>
    <submittedName>
        <fullName evidence="2">Uncharacterized protein</fullName>
    </submittedName>
</protein>